<dbReference type="EMBL" id="KN824017">
    <property type="protein sequence ID" value="KIO15502.1"/>
    <property type="molecule type" value="Genomic_DNA"/>
</dbReference>
<reference evidence="3" key="2">
    <citation type="submission" date="2015-01" db="EMBL/GenBank/DDBJ databases">
        <title>Evolutionary Origins and Diversification of the Mycorrhizal Mutualists.</title>
        <authorList>
            <consortium name="DOE Joint Genome Institute"/>
            <consortium name="Mycorrhizal Genomics Consortium"/>
            <person name="Kohler A."/>
            <person name="Kuo A."/>
            <person name="Nagy L.G."/>
            <person name="Floudas D."/>
            <person name="Copeland A."/>
            <person name="Barry K.W."/>
            <person name="Cichocki N."/>
            <person name="Veneault-Fourrey C."/>
            <person name="LaButti K."/>
            <person name="Lindquist E.A."/>
            <person name="Lipzen A."/>
            <person name="Lundell T."/>
            <person name="Morin E."/>
            <person name="Murat C."/>
            <person name="Riley R."/>
            <person name="Ohm R."/>
            <person name="Sun H."/>
            <person name="Tunlid A."/>
            <person name="Henrissat B."/>
            <person name="Grigoriev I.V."/>
            <person name="Hibbett D.S."/>
            <person name="Martin F."/>
        </authorList>
    </citation>
    <scope>NUCLEOTIDE SEQUENCE [LARGE SCALE GENOMIC DNA]</scope>
    <source>
        <strain evidence="3">MUT 4182</strain>
    </source>
</reference>
<dbReference type="AlphaFoldDB" id="A0A0C3L184"/>
<reference evidence="2 3" key="1">
    <citation type="submission" date="2014-04" db="EMBL/GenBank/DDBJ databases">
        <authorList>
            <consortium name="DOE Joint Genome Institute"/>
            <person name="Kuo A."/>
            <person name="Girlanda M."/>
            <person name="Perotto S."/>
            <person name="Kohler A."/>
            <person name="Nagy L.G."/>
            <person name="Floudas D."/>
            <person name="Copeland A."/>
            <person name="Barry K.W."/>
            <person name="Cichocki N."/>
            <person name="Veneault-Fourrey C."/>
            <person name="LaButti K."/>
            <person name="Lindquist E.A."/>
            <person name="Lipzen A."/>
            <person name="Lundell T."/>
            <person name="Morin E."/>
            <person name="Murat C."/>
            <person name="Sun H."/>
            <person name="Tunlid A."/>
            <person name="Henrissat B."/>
            <person name="Grigoriev I.V."/>
            <person name="Hibbett D.S."/>
            <person name="Martin F."/>
            <person name="Nordberg H.P."/>
            <person name="Cantor M.N."/>
            <person name="Hua S.X."/>
        </authorList>
    </citation>
    <scope>NUCLEOTIDE SEQUENCE [LARGE SCALE GENOMIC DNA]</scope>
    <source>
        <strain evidence="2 3">MUT 4182</strain>
    </source>
</reference>
<protein>
    <submittedName>
        <fullName evidence="2">Uncharacterized protein</fullName>
    </submittedName>
</protein>
<keyword evidence="1" id="KW-0472">Membrane</keyword>
<dbReference type="OrthoDB" id="1372046at2759"/>
<gene>
    <name evidence="2" type="ORF">M407DRAFT_34915</name>
</gene>
<dbReference type="HOGENOM" id="CLU_2135349_0_0_1"/>
<accession>A0A0C3L184</accession>
<keyword evidence="3" id="KW-1185">Reference proteome</keyword>
<name>A0A0C3L184_9AGAM</name>
<evidence type="ECO:0000313" key="2">
    <source>
        <dbReference type="EMBL" id="KIO15502.1"/>
    </source>
</evidence>
<keyword evidence="1" id="KW-1133">Transmembrane helix</keyword>
<feature type="transmembrane region" description="Helical" evidence="1">
    <location>
        <begin position="38"/>
        <end position="57"/>
    </location>
</feature>
<evidence type="ECO:0000313" key="3">
    <source>
        <dbReference type="Proteomes" id="UP000054248"/>
    </source>
</evidence>
<evidence type="ECO:0000256" key="1">
    <source>
        <dbReference type="SAM" id="Phobius"/>
    </source>
</evidence>
<proteinExistence type="predicted"/>
<organism evidence="2 3">
    <name type="scientific">Tulasnella calospora MUT 4182</name>
    <dbReference type="NCBI Taxonomy" id="1051891"/>
    <lineage>
        <taxon>Eukaryota</taxon>
        <taxon>Fungi</taxon>
        <taxon>Dikarya</taxon>
        <taxon>Basidiomycota</taxon>
        <taxon>Agaricomycotina</taxon>
        <taxon>Agaricomycetes</taxon>
        <taxon>Cantharellales</taxon>
        <taxon>Tulasnellaceae</taxon>
        <taxon>Tulasnella</taxon>
    </lineage>
</organism>
<keyword evidence="1" id="KW-0812">Transmembrane</keyword>
<sequence>MAANVVSDHVSATIPASTSVPSFVSTTAAYEALSSYKGLISVAVVVFTILALEQAVYRAKKGSLPGSPWTIPIIGKFMDSMNPTMEGYISQWNQGPLSALSVFHMFVRSKFCP</sequence>
<dbReference type="STRING" id="1051891.A0A0C3L184"/>
<dbReference type="Proteomes" id="UP000054248">
    <property type="component" value="Unassembled WGS sequence"/>
</dbReference>